<evidence type="ECO:0000313" key="1">
    <source>
        <dbReference type="EMBL" id="CUR39805.1"/>
    </source>
</evidence>
<gene>
    <name evidence="1" type="ORF">LRLP16767_LR3C6_01772</name>
</gene>
<organism evidence="1">
    <name type="scientific">Limosilactobacillus reuteri</name>
    <name type="common">Lactobacillus reuteri</name>
    <dbReference type="NCBI Taxonomy" id="1598"/>
    <lineage>
        <taxon>Bacteria</taxon>
        <taxon>Bacillati</taxon>
        <taxon>Bacillota</taxon>
        <taxon>Bacilli</taxon>
        <taxon>Lactobacillales</taxon>
        <taxon>Lactobacillaceae</taxon>
        <taxon>Limosilactobacillus</taxon>
    </lineage>
</organism>
<protein>
    <submittedName>
        <fullName evidence="1">Uncharacterized protein</fullName>
    </submittedName>
</protein>
<dbReference type="AlphaFoldDB" id="A0A0U5JSH8"/>
<dbReference type="EMBL" id="LN887491">
    <property type="protein sequence ID" value="CUR39805.1"/>
    <property type="molecule type" value="Genomic_DNA"/>
</dbReference>
<name>A0A0U5JSH8_LIMRT</name>
<sequence>MLKSFDETTKSLSYVHSYQQSELDFFKNEVSRLGLAIADTRCTLTLNGTQGVGGVLKITNHNYQPKSAITGKRGSYVKHNKHDRQYLLAKRRRVKRDFELFSAESNDRVMAGVLHFNSLNQLPQTPHVALKRVKAWLSSSDNKYIDNAKFCAWAEYGDTGMHVHFLACLKAGMRFETNSHHSQLVKAIQSSWSYGYAEITPQPYQLERLANYWVAIPDKGDTTPYGPVREAQLVALRDSLAHEIEQRKKLPQTPQNKGKIADLVDRKKAVQKQIKQERAKNYPNSNLDNPYYSNLSGFKTTTLSVTTDQAKALARLGYFIHGKLSAKAISSVNETTGEIGNGPVLATVSFALKLSPEEVQQVLRLKTDFELNKASNHKS</sequence>
<reference evidence="1" key="1">
    <citation type="submission" date="2015-10" db="EMBL/GenBank/DDBJ databases">
        <authorList>
            <person name="Gilbert D.G."/>
        </authorList>
    </citation>
    <scope>NUCLEOTIDE SEQUENCE</scope>
    <source>
        <strain evidence="1">3c6</strain>
    </source>
</reference>
<proteinExistence type="predicted"/>
<accession>A0A0U5JSH8</accession>